<evidence type="ECO:0000313" key="2">
    <source>
        <dbReference type="Proteomes" id="UP000027730"/>
    </source>
</evidence>
<dbReference type="EMBL" id="KL584711">
    <property type="protein sequence ID" value="KEQ72681.1"/>
    <property type="molecule type" value="Genomic_DNA"/>
</dbReference>
<accession>A0A074XDK3</accession>
<keyword evidence="2" id="KW-1185">Reference proteome</keyword>
<dbReference type="GeneID" id="25413732"/>
<dbReference type="AlphaFoldDB" id="A0A074XDK3"/>
<dbReference type="OrthoDB" id="10579873at2759"/>
<dbReference type="HOGENOM" id="CLU_1077618_0_0_1"/>
<organism evidence="1 2">
    <name type="scientific">Aureobasidium namibiae CBS 147.97</name>
    <dbReference type="NCBI Taxonomy" id="1043004"/>
    <lineage>
        <taxon>Eukaryota</taxon>
        <taxon>Fungi</taxon>
        <taxon>Dikarya</taxon>
        <taxon>Ascomycota</taxon>
        <taxon>Pezizomycotina</taxon>
        <taxon>Dothideomycetes</taxon>
        <taxon>Dothideomycetidae</taxon>
        <taxon>Dothideales</taxon>
        <taxon>Saccotheciaceae</taxon>
        <taxon>Aureobasidium</taxon>
    </lineage>
</organism>
<name>A0A074XDK3_9PEZI</name>
<reference evidence="1 2" key="1">
    <citation type="journal article" date="2014" name="BMC Genomics">
        <title>Genome sequencing of four Aureobasidium pullulans varieties: biotechnological potential, stress tolerance, and description of new species.</title>
        <authorList>
            <person name="Gostin Ar C."/>
            <person name="Ohm R.A."/>
            <person name="Kogej T."/>
            <person name="Sonjak S."/>
            <person name="Turk M."/>
            <person name="Zajc J."/>
            <person name="Zalar P."/>
            <person name="Grube M."/>
            <person name="Sun H."/>
            <person name="Han J."/>
            <person name="Sharma A."/>
            <person name="Chiniquy J."/>
            <person name="Ngan C.Y."/>
            <person name="Lipzen A."/>
            <person name="Barry K."/>
            <person name="Grigoriev I.V."/>
            <person name="Gunde-Cimerman N."/>
        </authorList>
    </citation>
    <scope>NUCLEOTIDE SEQUENCE [LARGE SCALE GENOMIC DNA]</scope>
    <source>
        <strain evidence="1 2">CBS 147.97</strain>
    </source>
</reference>
<proteinExistence type="predicted"/>
<dbReference type="Proteomes" id="UP000027730">
    <property type="component" value="Unassembled WGS sequence"/>
</dbReference>
<sequence>MRRFATLVLRLDPDGLEKHHEHFGACNLGGLSVGELLQKELDHASSYRPRRFISLLTCLCNTCRNRTHLRSKILKPHTEVQSGTVPYGMPKSPASVTSHLLSDTLDAVDVLSMFAPLPQHGGILYASMISDPCVYSLSSGEPRFPYKLYCASTTISHPPQFSITVGKPLPTATAAELTFGHCSGQPHQSSVFASTAELMMSADTPACRSFISFCSHLAFPQVYSAFGRWKWFLQMYFVHFMSLHIKCRPMLASRWLGW</sequence>
<evidence type="ECO:0000313" key="1">
    <source>
        <dbReference type="EMBL" id="KEQ72681.1"/>
    </source>
</evidence>
<protein>
    <submittedName>
        <fullName evidence="1">Uncharacterized protein</fullName>
    </submittedName>
</protein>
<gene>
    <name evidence="1" type="ORF">M436DRAFT_64665</name>
</gene>
<dbReference type="RefSeq" id="XP_013426741.1">
    <property type="nucleotide sequence ID" value="XM_013571287.1"/>
</dbReference>